<sequence length="203" mass="23391">MSQLPCPFREEHLRHRHGCVLIISSLQRSPHIHHHARAQRDVCRCIAYDEAWLNERVDWKRWREIWKQYYHGISTSAASTTLAQLEWSSMLASFVDARHILAQDICARTLFPVPSARRPASKHEAANACTTGERSRRATSRLDLGILIPQSKMNLTFWIIKVCLPFHGHPSAAYAAAHQLCYDWQRWPRHAQVPPLDGSSSRL</sequence>
<dbReference type="GeneID" id="54565838"/>
<proteinExistence type="predicted"/>
<name>A0A6A6CMR9_ZASCE</name>
<gene>
    <name evidence="1" type="ORF">M409DRAFT_54048</name>
</gene>
<dbReference type="RefSeq" id="XP_033668339.1">
    <property type="nucleotide sequence ID" value="XM_033812566.1"/>
</dbReference>
<evidence type="ECO:0000313" key="1">
    <source>
        <dbReference type="EMBL" id="KAF2167450.1"/>
    </source>
</evidence>
<dbReference type="Proteomes" id="UP000799537">
    <property type="component" value="Unassembled WGS sequence"/>
</dbReference>
<reference evidence="1" key="1">
    <citation type="journal article" date="2020" name="Stud. Mycol.">
        <title>101 Dothideomycetes genomes: a test case for predicting lifestyles and emergence of pathogens.</title>
        <authorList>
            <person name="Haridas S."/>
            <person name="Albert R."/>
            <person name="Binder M."/>
            <person name="Bloem J."/>
            <person name="Labutti K."/>
            <person name="Salamov A."/>
            <person name="Andreopoulos B."/>
            <person name="Baker S."/>
            <person name="Barry K."/>
            <person name="Bills G."/>
            <person name="Bluhm B."/>
            <person name="Cannon C."/>
            <person name="Castanera R."/>
            <person name="Culley D."/>
            <person name="Daum C."/>
            <person name="Ezra D."/>
            <person name="Gonzalez J."/>
            <person name="Henrissat B."/>
            <person name="Kuo A."/>
            <person name="Liang C."/>
            <person name="Lipzen A."/>
            <person name="Lutzoni F."/>
            <person name="Magnuson J."/>
            <person name="Mondo S."/>
            <person name="Nolan M."/>
            <person name="Ohm R."/>
            <person name="Pangilinan J."/>
            <person name="Park H.-J."/>
            <person name="Ramirez L."/>
            <person name="Alfaro M."/>
            <person name="Sun H."/>
            <person name="Tritt A."/>
            <person name="Yoshinaga Y."/>
            <person name="Zwiers L.-H."/>
            <person name="Turgeon B."/>
            <person name="Goodwin S."/>
            <person name="Spatafora J."/>
            <person name="Crous P."/>
            <person name="Grigoriev I."/>
        </authorList>
    </citation>
    <scope>NUCLEOTIDE SEQUENCE</scope>
    <source>
        <strain evidence="1">ATCC 36951</strain>
    </source>
</reference>
<accession>A0A6A6CMR9</accession>
<protein>
    <submittedName>
        <fullName evidence="1">Uncharacterized protein</fullName>
    </submittedName>
</protein>
<keyword evidence="2" id="KW-1185">Reference proteome</keyword>
<organism evidence="1 2">
    <name type="scientific">Zasmidium cellare ATCC 36951</name>
    <dbReference type="NCBI Taxonomy" id="1080233"/>
    <lineage>
        <taxon>Eukaryota</taxon>
        <taxon>Fungi</taxon>
        <taxon>Dikarya</taxon>
        <taxon>Ascomycota</taxon>
        <taxon>Pezizomycotina</taxon>
        <taxon>Dothideomycetes</taxon>
        <taxon>Dothideomycetidae</taxon>
        <taxon>Mycosphaerellales</taxon>
        <taxon>Mycosphaerellaceae</taxon>
        <taxon>Zasmidium</taxon>
    </lineage>
</organism>
<dbReference type="EMBL" id="ML993593">
    <property type="protein sequence ID" value="KAF2167450.1"/>
    <property type="molecule type" value="Genomic_DNA"/>
</dbReference>
<evidence type="ECO:0000313" key="2">
    <source>
        <dbReference type="Proteomes" id="UP000799537"/>
    </source>
</evidence>
<dbReference type="AlphaFoldDB" id="A0A6A6CMR9"/>